<reference evidence="2" key="1">
    <citation type="journal article" date="2019" name="Int. J. Syst. Evol. Microbiol.">
        <title>The Global Catalogue of Microorganisms (GCM) 10K type strain sequencing project: providing services to taxonomists for standard genome sequencing and annotation.</title>
        <authorList>
            <consortium name="The Broad Institute Genomics Platform"/>
            <consortium name="The Broad Institute Genome Sequencing Center for Infectious Disease"/>
            <person name="Wu L."/>
            <person name="Ma J."/>
        </authorList>
    </citation>
    <scope>NUCLEOTIDE SEQUENCE [LARGE SCALE GENOMIC DNA]</scope>
    <source>
        <strain evidence="2">JCM 31486</strain>
    </source>
</reference>
<evidence type="ECO:0008006" key="3">
    <source>
        <dbReference type="Google" id="ProtNLM"/>
    </source>
</evidence>
<gene>
    <name evidence="1" type="ORF">ACFQ1S_36850</name>
</gene>
<protein>
    <recommendedName>
        <fullName evidence="3">ArsR family transcriptional regulator</fullName>
    </recommendedName>
</protein>
<feature type="non-terminal residue" evidence="1">
    <location>
        <position position="1"/>
    </location>
</feature>
<evidence type="ECO:0000313" key="1">
    <source>
        <dbReference type="EMBL" id="MFD1050705.1"/>
    </source>
</evidence>
<keyword evidence="2" id="KW-1185">Reference proteome</keyword>
<dbReference type="EMBL" id="JBHTIS010003038">
    <property type="protein sequence ID" value="MFD1050705.1"/>
    <property type="molecule type" value="Genomic_DNA"/>
</dbReference>
<accession>A0ABW3MMI5</accession>
<comment type="caution">
    <text evidence="1">The sequence shown here is derived from an EMBL/GenBank/DDBJ whole genome shotgun (WGS) entry which is preliminary data.</text>
</comment>
<proteinExistence type="predicted"/>
<dbReference type="Proteomes" id="UP001597045">
    <property type="component" value="Unassembled WGS sequence"/>
</dbReference>
<organism evidence="1 2">
    <name type="scientific">Kibdelosporangium lantanae</name>
    <dbReference type="NCBI Taxonomy" id="1497396"/>
    <lineage>
        <taxon>Bacteria</taxon>
        <taxon>Bacillati</taxon>
        <taxon>Actinomycetota</taxon>
        <taxon>Actinomycetes</taxon>
        <taxon>Pseudonocardiales</taxon>
        <taxon>Pseudonocardiaceae</taxon>
        <taxon>Kibdelosporangium</taxon>
    </lineage>
</organism>
<name>A0ABW3MMI5_9PSEU</name>
<evidence type="ECO:0000313" key="2">
    <source>
        <dbReference type="Proteomes" id="UP001597045"/>
    </source>
</evidence>
<sequence>AGTSRRAVSRSINTLLKDRHVVTGTEVYEATPAEFQRLGVLVTLLDLAVTHGRVEVAAREQVTIGGDRRRALHVVFPHIVFDSPVEVGEDS</sequence>